<accession>A0A2A5JKQ5</accession>
<protein>
    <submittedName>
        <fullName evidence="1">Uncharacterized protein</fullName>
    </submittedName>
</protein>
<comment type="caution">
    <text evidence="1">The sequence shown here is derived from an EMBL/GenBank/DDBJ whole genome shotgun (WGS) entry which is preliminary data.</text>
</comment>
<gene>
    <name evidence="1" type="ORF">CEX98_19690</name>
</gene>
<reference evidence="2" key="1">
    <citation type="journal article" date="2019" name="Genome Announc.">
        <title>Draft Genome Sequence of Pseudoalteromonas piscicida Strain 36Y ROTHPW, an Hypersaline Seawater Isolate from the South Coast of Sonora, Mexico.</title>
        <authorList>
            <person name="Sanchez-Diaz R."/>
            <person name="Molina-Garza Z.J."/>
            <person name="Cruz-Suarez L.E."/>
            <person name="Selvin J."/>
            <person name="Kiran G.S."/>
            <person name="Ibarra-Gamez J.C."/>
            <person name="Gomez-Gil B."/>
            <person name="Galaviz-Silva L."/>
        </authorList>
    </citation>
    <scope>NUCLEOTIDE SEQUENCE [LARGE SCALE GENOMIC DNA]</scope>
    <source>
        <strain evidence="2">36Y_RITHPW</strain>
    </source>
</reference>
<dbReference type="AlphaFoldDB" id="A0A2A5JKQ5"/>
<organism evidence="1 2">
    <name type="scientific">Pseudoalteromonas piscicida</name>
    <dbReference type="NCBI Taxonomy" id="43662"/>
    <lineage>
        <taxon>Bacteria</taxon>
        <taxon>Pseudomonadati</taxon>
        <taxon>Pseudomonadota</taxon>
        <taxon>Gammaproteobacteria</taxon>
        <taxon>Alteromonadales</taxon>
        <taxon>Pseudoalteromonadaceae</taxon>
        <taxon>Pseudoalteromonas</taxon>
    </lineage>
</organism>
<dbReference type="EMBL" id="NKHF01000099">
    <property type="protein sequence ID" value="PCK30014.1"/>
    <property type="molecule type" value="Genomic_DNA"/>
</dbReference>
<keyword evidence="2" id="KW-1185">Reference proteome</keyword>
<dbReference type="Proteomes" id="UP000228621">
    <property type="component" value="Unassembled WGS sequence"/>
</dbReference>
<evidence type="ECO:0000313" key="1">
    <source>
        <dbReference type="EMBL" id="PCK30014.1"/>
    </source>
</evidence>
<evidence type="ECO:0000313" key="2">
    <source>
        <dbReference type="Proteomes" id="UP000228621"/>
    </source>
</evidence>
<sequence length="84" mass="9231">MSSIVANDGRSMIVSISSIESSKTILEGAAQEMAGHLDSGFAIPLQSNNNFKIAYRLIAKHKNDSQMRYFSQDPTIVIEDTEPN</sequence>
<name>A0A2A5JKQ5_PSEO7</name>
<proteinExistence type="predicted"/>